<comment type="similarity">
    <text evidence="6">Belongs to the tRNA(Ile)-lysidine synthase family.</text>
</comment>
<proteinExistence type="inferred from homology"/>
<accession>A0A1L6J7K7</accession>
<dbReference type="Pfam" id="PF01171">
    <property type="entry name" value="ATP_bind_3"/>
    <property type="match status" value="1"/>
</dbReference>
<dbReference type="OrthoDB" id="9807403at2"/>
<keyword evidence="2 6" id="KW-0819">tRNA processing</keyword>
<dbReference type="PANTHER" id="PTHR43033">
    <property type="entry name" value="TRNA(ILE)-LYSIDINE SYNTHASE-RELATED"/>
    <property type="match status" value="1"/>
</dbReference>
<comment type="subcellular location">
    <subcellularLocation>
        <location evidence="6">Cytoplasm</location>
    </subcellularLocation>
</comment>
<dbReference type="HAMAP" id="MF_01161">
    <property type="entry name" value="tRNA_Ile_lys_synt"/>
    <property type="match status" value="1"/>
</dbReference>
<evidence type="ECO:0000256" key="4">
    <source>
        <dbReference type="ARBA" id="ARBA00022840"/>
    </source>
</evidence>
<evidence type="ECO:0000256" key="7">
    <source>
        <dbReference type="SAM" id="MobiDB-lite"/>
    </source>
</evidence>
<dbReference type="InterPro" id="IPR012094">
    <property type="entry name" value="tRNA_Ile_lys_synt"/>
</dbReference>
<dbReference type="Proteomes" id="UP000286681">
    <property type="component" value="Unassembled WGS sequence"/>
</dbReference>
<dbReference type="EC" id="6.3.4.19" evidence="6"/>
<dbReference type="PANTHER" id="PTHR43033:SF5">
    <property type="entry name" value="TRNA(ILE)-LYSIDINE SYNTHETASE"/>
    <property type="match status" value="1"/>
</dbReference>
<evidence type="ECO:0000259" key="8">
    <source>
        <dbReference type="Pfam" id="PF01171"/>
    </source>
</evidence>
<keyword evidence="1 6" id="KW-0436">Ligase</keyword>
<keyword evidence="11" id="KW-1185">Reference proteome</keyword>
<evidence type="ECO:0000256" key="3">
    <source>
        <dbReference type="ARBA" id="ARBA00022741"/>
    </source>
</evidence>
<sequence length="346" mass="36011">MSPPAAPPASASDALNPPDPETVARFAADLDRLFAEAAGKAQPASATIALAVSGGADSMAMLLLAAAAFPGRVGAATVDHGLRAGAADEAAMVAAVCARLDVPHAILKPAAPITGSSVQKGAREARYAALTAWVAAIGADALLTAHHADDQAETLLMRLNRASGVAGLSGIRPWRFEGDHPVLRPLLAWRRDELRAIVSAAGVPWVEDPSNADPRHDRTRFRELLADQPLLDPAALARSAAYLGEAETALDALAETLRAERWSPGKGLLRAGDLPREMQRRLVRAAIAEVRSANGITAPAFSESTNIEALLDALAGGKAATQAGVLASPERDGRWHFAPAPPRRSL</sequence>
<dbReference type="GO" id="GO:0006400">
    <property type="term" value="P:tRNA modification"/>
    <property type="evidence" value="ECO:0007669"/>
    <property type="project" value="UniProtKB-UniRule"/>
</dbReference>
<dbReference type="GO" id="GO:0032267">
    <property type="term" value="F:tRNA(Ile)-lysidine synthase activity"/>
    <property type="evidence" value="ECO:0007669"/>
    <property type="project" value="UniProtKB-EC"/>
</dbReference>
<protein>
    <recommendedName>
        <fullName evidence="6">tRNA(Ile)-lysidine synthase</fullName>
        <ecNumber evidence="6">6.3.4.19</ecNumber>
    </recommendedName>
    <alternativeName>
        <fullName evidence="6">tRNA(Ile)-2-lysyl-cytidine synthase</fullName>
    </alternativeName>
    <alternativeName>
        <fullName evidence="6">tRNA(Ile)-lysidine synthetase</fullName>
    </alternativeName>
</protein>
<dbReference type="InterPro" id="IPR014729">
    <property type="entry name" value="Rossmann-like_a/b/a_fold"/>
</dbReference>
<dbReference type="KEGG" id="skr:BRX40_05015"/>
<name>A0A1L6J7K7_9SPHN</name>
<comment type="function">
    <text evidence="6">Ligates lysine onto the cytidine present at position 34 of the AUA codon-specific tRNA(Ile) that contains the anticodon CAU, in an ATP-dependent manner. Cytidine is converted to lysidine, thus changing the amino acid specificity of the tRNA from methionine to isoleucine.</text>
</comment>
<feature type="domain" description="tRNA(Ile)-lysidine/2-thiocytidine synthase N-terminal" evidence="8">
    <location>
        <begin position="48"/>
        <end position="223"/>
    </location>
</feature>
<dbReference type="RefSeq" id="WP_075150864.1">
    <property type="nucleotide sequence ID" value="NZ_CP018820.1"/>
</dbReference>
<evidence type="ECO:0000256" key="5">
    <source>
        <dbReference type="ARBA" id="ARBA00048539"/>
    </source>
</evidence>
<dbReference type="InterPro" id="IPR011063">
    <property type="entry name" value="TilS/TtcA_N"/>
</dbReference>
<evidence type="ECO:0000256" key="1">
    <source>
        <dbReference type="ARBA" id="ARBA00022598"/>
    </source>
</evidence>
<reference evidence="11" key="2">
    <citation type="submission" date="2016-12" db="EMBL/GenBank/DDBJ databases">
        <title>Whole genome sequencing of Sphingomonas sp. ABOJV.</title>
        <authorList>
            <person name="Conlan S."/>
            <person name="Thomas P.J."/>
            <person name="Mullikin J."/>
            <person name="Palmore T.N."/>
            <person name="Frank K.M."/>
            <person name="Segre J.A."/>
        </authorList>
    </citation>
    <scope>NUCLEOTIDE SEQUENCE [LARGE SCALE GENOMIC DNA]</scope>
    <source>
        <strain evidence="11">ABOJV</strain>
    </source>
</reference>
<comment type="domain">
    <text evidence="6">The N-terminal region contains the highly conserved SGGXDS motif, predicted to be a P-loop motif involved in ATP binding.</text>
</comment>
<feature type="region of interest" description="Disordered" evidence="7">
    <location>
        <begin position="1"/>
        <end position="21"/>
    </location>
</feature>
<feature type="binding site" evidence="6">
    <location>
        <begin position="53"/>
        <end position="58"/>
    </location>
    <ligand>
        <name>ATP</name>
        <dbReference type="ChEBI" id="CHEBI:30616"/>
    </ligand>
</feature>
<organism evidence="9 11">
    <name type="scientific">Sphingomonas koreensis</name>
    <dbReference type="NCBI Taxonomy" id="93064"/>
    <lineage>
        <taxon>Bacteria</taxon>
        <taxon>Pseudomonadati</taxon>
        <taxon>Pseudomonadota</taxon>
        <taxon>Alphaproteobacteria</taxon>
        <taxon>Sphingomonadales</taxon>
        <taxon>Sphingomonadaceae</taxon>
        <taxon>Sphingomonas</taxon>
    </lineage>
</organism>
<keyword evidence="4 6" id="KW-0067">ATP-binding</keyword>
<evidence type="ECO:0000256" key="6">
    <source>
        <dbReference type="HAMAP-Rule" id="MF_01161"/>
    </source>
</evidence>
<dbReference type="STRING" id="93064.BRX40_05015"/>
<reference evidence="10 12" key="3">
    <citation type="submission" date="2018-07" db="EMBL/GenBank/DDBJ databases">
        <title>Genomic and Epidemiologic Investigation of an Indolent Hospital Outbreak.</title>
        <authorList>
            <person name="Johnson R.C."/>
            <person name="Deming C."/>
            <person name="Conlan S."/>
            <person name="Zellmer C.J."/>
            <person name="Michelin A.V."/>
            <person name="Lee-Lin S."/>
            <person name="Thomas P.J."/>
            <person name="Park M."/>
            <person name="Weingarten R.A."/>
            <person name="Less J."/>
            <person name="Dekker J.P."/>
            <person name="Frank K.M."/>
            <person name="Musser K.A."/>
            <person name="Mcquiston J.R."/>
            <person name="Henderson D.K."/>
            <person name="Lau A.F."/>
            <person name="Palmore T.N."/>
            <person name="Segre J.A."/>
        </authorList>
    </citation>
    <scope>NUCLEOTIDE SEQUENCE [LARGE SCALE GENOMIC DNA]</scope>
    <source>
        <strain evidence="10 12">SK-NIH.Env10_0317</strain>
    </source>
</reference>
<keyword evidence="6" id="KW-0963">Cytoplasm</keyword>
<evidence type="ECO:0000256" key="2">
    <source>
        <dbReference type="ARBA" id="ARBA00022694"/>
    </source>
</evidence>
<evidence type="ECO:0000313" key="10">
    <source>
        <dbReference type="EMBL" id="RSV08089.1"/>
    </source>
</evidence>
<dbReference type="GO" id="GO:0005524">
    <property type="term" value="F:ATP binding"/>
    <property type="evidence" value="ECO:0007669"/>
    <property type="project" value="UniProtKB-UniRule"/>
</dbReference>
<dbReference type="Gene3D" id="3.40.50.620">
    <property type="entry name" value="HUPs"/>
    <property type="match status" value="1"/>
</dbReference>
<dbReference type="EMBL" id="CP018820">
    <property type="protein sequence ID" value="APR51878.1"/>
    <property type="molecule type" value="Genomic_DNA"/>
</dbReference>
<comment type="catalytic activity">
    <reaction evidence="5 6">
        <text>cytidine(34) in tRNA(Ile2) + L-lysine + ATP = lysidine(34) in tRNA(Ile2) + AMP + diphosphate + H(+)</text>
        <dbReference type="Rhea" id="RHEA:43744"/>
        <dbReference type="Rhea" id="RHEA-COMP:10625"/>
        <dbReference type="Rhea" id="RHEA-COMP:10670"/>
        <dbReference type="ChEBI" id="CHEBI:15378"/>
        <dbReference type="ChEBI" id="CHEBI:30616"/>
        <dbReference type="ChEBI" id="CHEBI:32551"/>
        <dbReference type="ChEBI" id="CHEBI:33019"/>
        <dbReference type="ChEBI" id="CHEBI:82748"/>
        <dbReference type="ChEBI" id="CHEBI:83665"/>
        <dbReference type="ChEBI" id="CHEBI:456215"/>
        <dbReference type="EC" id="6.3.4.19"/>
    </reaction>
</comment>
<dbReference type="GO" id="GO:0005737">
    <property type="term" value="C:cytoplasm"/>
    <property type="evidence" value="ECO:0007669"/>
    <property type="project" value="UniProtKB-SubCell"/>
</dbReference>
<gene>
    <name evidence="6 10" type="primary">tilS</name>
    <name evidence="9" type="ORF">BRX40_05015</name>
    <name evidence="10" type="ORF">CA257_00995</name>
</gene>
<evidence type="ECO:0000313" key="9">
    <source>
        <dbReference type="EMBL" id="APR51878.1"/>
    </source>
</evidence>
<keyword evidence="3 6" id="KW-0547">Nucleotide-binding</keyword>
<dbReference type="SUPFAM" id="SSF52402">
    <property type="entry name" value="Adenine nucleotide alpha hydrolases-like"/>
    <property type="match status" value="1"/>
</dbReference>
<dbReference type="Proteomes" id="UP000185161">
    <property type="component" value="Chromosome"/>
</dbReference>
<dbReference type="NCBIfam" id="TIGR02432">
    <property type="entry name" value="lysidine_TilS_N"/>
    <property type="match status" value="1"/>
</dbReference>
<dbReference type="AlphaFoldDB" id="A0A1L6J7K7"/>
<reference evidence="9" key="1">
    <citation type="submission" date="2016-12" db="EMBL/GenBank/DDBJ databases">
        <title>Whole genome sequencing of Sphingomonas koreensis.</title>
        <authorList>
            <person name="Conlan S."/>
            <person name="Thomas P.J."/>
            <person name="Mullikin J."/>
            <person name="Palmore T.N."/>
            <person name="Frank K.M."/>
            <person name="Segre J.A."/>
        </authorList>
    </citation>
    <scope>NUCLEOTIDE SEQUENCE</scope>
    <source>
        <strain evidence="9">ABOJV</strain>
    </source>
</reference>
<evidence type="ECO:0000313" key="12">
    <source>
        <dbReference type="Proteomes" id="UP000286681"/>
    </source>
</evidence>
<dbReference type="GeneID" id="44131917"/>
<dbReference type="CDD" id="cd01992">
    <property type="entry name" value="TilS_N"/>
    <property type="match status" value="1"/>
</dbReference>
<evidence type="ECO:0000313" key="11">
    <source>
        <dbReference type="Proteomes" id="UP000185161"/>
    </source>
</evidence>
<dbReference type="InterPro" id="IPR012795">
    <property type="entry name" value="tRNA_Ile_lys_synt_N"/>
</dbReference>
<dbReference type="EMBL" id="QQWO01000001">
    <property type="protein sequence ID" value="RSV08089.1"/>
    <property type="molecule type" value="Genomic_DNA"/>
</dbReference>